<dbReference type="EMBL" id="JAUIRO010000002">
    <property type="protein sequence ID" value="KAK0727139.1"/>
    <property type="molecule type" value="Genomic_DNA"/>
</dbReference>
<keyword evidence="2" id="KW-1185">Reference proteome</keyword>
<name>A0AA40B3R5_9PEZI</name>
<dbReference type="GeneID" id="85316588"/>
<gene>
    <name evidence="1" type="ORF">B0T26DRAFT_118715</name>
</gene>
<accession>A0AA40B3R5</accession>
<comment type="caution">
    <text evidence="1">The sequence shown here is derived from an EMBL/GenBank/DDBJ whole genome shotgun (WGS) entry which is preliminary data.</text>
</comment>
<dbReference type="Proteomes" id="UP001172101">
    <property type="component" value="Unassembled WGS sequence"/>
</dbReference>
<dbReference type="RefSeq" id="XP_060299995.1">
    <property type="nucleotide sequence ID" value="XM_060433317.1"/>
</dbReference>
<protein>
    <submittedName>
        <fullName evidence="1">Uncharacterized protein</fullName>
    </submittedName>
</protein>
<dbReference type="AlphaFoldDB" id="A0AA40B3R5"/>
<organism evidence="1 2">
    <name type="scientific">Lasiosphaeria miniovina</name>
    <dbReference type="NCBI Taxonomy" id="1954250"/>
    <lineage>
        <taxon>Eukaryota</taxon>
        <taxon>Fungi</taxon>
        <taxon>Dikarya</taxon>
        <taxon>Ascomycota</taxon>
        <taxon>Pezizomycotina</taxon>
        <taxon>Sordariomycetes</taxon>
        <taxon>Sordariomycetidae</taxon>
        <taxon>Sordariales</taxon>
        <taxon>Lasiosphaeriaceae</taxon>
        <taxon>Lasiosphaeria</taxon>
    </lineage>
</organism>
<proteinExistence type="predicted"/>
<reference evidence="1" key="1">
    <citation type="submission" date="2023-06" db="EMBL/GenBank/DDBJ databases">
        <title>Genome-scale phylogeny and comparative genomics of the fungal order Sordariales.</title>
        <authorList>
            <consortium name="Lawrence Berkeley National Laboratory"/>
            <person name="Hensen N."/>
            <person name="Bonometti L."/>
            <person name="Westerberg I."/>
            <person name="Brannstrom I.O."/>
            <person name="Guillou S."/>
            <person name="Cros-Aarteil S."/>
            <person name="Calhoun S."/>
            <person name="Haridas S."/>
            <person name="Kuo A."/>
            <person name="Mondo S."/>
            <person name="Pangilinan J."/>
            <person name="Riley R."/>
            <person name="LaButti K."/>
            <person name="Andreopoulos B."/>
            <person name="Lipzen A."/>
            <person name="Chen C."/>
            <person name="Yanf M."/>
            <person name="Daum C."/>
            <person name="Ng V."/>
            <person name="Clum A."/>
            <person name="Steindorff A."/>
            <person name="Ohm R."/>
            <person name="Martin F."/>
            <person name="Silar P."/>
            <person name="Natvig D."/>
            <person name="Lalanne C."/>
            <person name="Gautier V."/>
            <person name="Ament-velasquez S.L."/>
            <person name="Kruys A."/>
            <person name="Hutchinson M.I."/>
            <person name="Powell A.J."/>
            <person name="Barry K."/>
            <person name="Miller A.N."/>
            <person name="Grigoriev I.V."/>
            <person name="Debuchy R."/>
            <person name="Gladieux P."/>
            <person name="Thoren M.H."/>
            <person name="Johannesson H."/>
        </authorList>
    </citation>
    <scope>NUCLEOTIDE SEQUENCE</scope>
    <source>
        <strain evidence="1">SMH2392-1A</strain>
    </source>
</reference>
<evidence type="ECO:0000313" key="2">
    <source>
        <dbReference type="Proteomes" id="UP001172101"/>
    </source>
</evidence>
<sequence>MLVYARGLELELELELPVSGLLVWSSWLTVSQLPPNSLNGPQMHSSSLLGAYGRKLYSKRSFACPELCDPNYNLDDLPITALRTGGRSGAIGKRSSRVPARTCWPAMTFNGAPDFAPMGACRRTNHCSAQKANGMINETWGCTWGRLRRRRRRQHASVWPRLRPVSVRASGSYRLQTRPSAGSCCRLVPRSPQHHKAVSSNAREMIATLPASSDEGKKTYFRRLKRAPCPRQRRNPTRCRVSRPLFPIINPEVGGNSEAILPFWIQSYSSVSFLVTCSPTVGDASDAILSSCCPCLPGMPSMRSS</sequence>
<evidence type="ECO:0000313" key="1">
    <source>
        <dbReference type="EMBL" id="KAK0727139.1"/>
    </source>
</evidence>